<dbReference type="Pfam" id="PF13912">
    <property type="entry name" value="zf-C2H2_6"/>
    <property type="match status" value="1"/>
</dbReference>
<protein>
    <recommendedName>
        <fullName evidence="9">C2H2-type domain-containing protein</fullName>
    </recommendedName>
</protein>
<evidence type="ECO:0000256" key="2">
    <source>
        <dbReference type="ARBA" id="ARBA00022723"/>
    </source>
</evidence>
<keyword evidence="6" id="KW-0539">Nucleus</keyword>
<evidence type="ECO:0000313" key="10">
    <source>
        <dbReference type="EMBL" id="KAF2195631.1"/>
    </source>
</evidence>
<feature type="domain" description="C2H2-type" evidence="9">
    <location>
        <begin position="225"/>
        <end position="253"/>
    </location>
</feature>
<dbReference type="InterPro" id="IPR036236">
    <property type="entry name" value="Znf_C2H2_sf"/>
</dbReference>
<keyword evidence="3" id="KW-0677">Repeat</keyword>
<organism evidence="10 11">
    <name type="scientific">Zopfia rhizophila CBS 207.26</name>
    <dbReference type="NCBI Taxonomy" id="1314779"/>
    <lineage>
        <taxon>Eukaryota</taxon>
        <taxon>Fungi</taxon>
        <taxon>Dikarya</taxon>
        <taxon>Ascomycota</taxon>
        <taxon>Pezizomycotina</taxon>
        <taxon>Dothideomycetes</taxon>
        <taxon>Dothideomycetes incertae sedis</taxon>
        <taxon>Zopfiaceae</taxon>
        <taxon>Zopfia</taxon>
    </lineage>
</organism>
<dbReference type="PROSITE" id="PS00028">
    <property type="entry name" value="ZINC_FINGER_C2H2_1"/>
    <property type="match status" value="3"/>
</dbReference>
<comment type="subcellular location">
    <subcellularLocation>
        <location evidence="1">Nucleus</location>
    </subcellularLocation>
</comment>
<dbReference type="GO" id="GO:0008270">
    <property type="term" value="F:zinc ion binding"/>
    <property type="evidence" value="ECO:0007669"/>
    <property type="project" value="UniProtKB-KW"/>
</dbReference>
<name>A0A6A6EWJ5_9PEZI</name>
<evidence type="ECO:0000256" key="8">
    <source>
        <dbReference type="SAM" id="MobiDB-lite"/>
    </source>
</evidence>
<accession>A0A6A6EWJ5</accession>
<keyword evidence="5" id="KW-0862">Zinc</keyword>
<feature type="compositionally biased region" description="Low complexity" evidence="8">
    <location>
        <begin position="141"/>
        <end position="157"/>
    </location>
</feature>
<keyword evidence="4 7" id="KW-0863">Zinc-finger</keyword>
<feature type="domain" description="C2H2-type" evidence="9">
    <location>
        <begin position="197"/>
        <end position="225"/>
    </location>
</feature>
<dbReference type="GO" id="GO:0000978">
    <property type="term" value="F:RNA polymerase II cis-regulatory region sequence-specific DNA binding"/>
    <property type="evidence" value="ECO:0007669"/>
    <property type="project" value="TreeGrafter"/>
</dbReference>
<evidence type="ECO:0000256" key="3">
    <source>
        <dbReference type="ARBA" id="ARBA00022737"/>
    </source>
</evidence>
<dbReference type="PANTHER" id="PTHR24388:SF54">
    <property type="entry name" value="PROTEIN ESCARGOT"/>
    <property type="match status" value="1"/>
</dbReference>
<dbReference type="GO" id="GO:0000981">
    <property type="term" value="F:DNA-binding transcription factor activity, RNA polymerase II-specific"/>
    <property type="evidence" value="ECO:0007669"/>
    <property type="project" value="TreeGrafter"/>
</dbReference>
<evidence type="ECO:0000313" key="11">
    <source>
        <dbReference type="Proteomes" id="UP000800200"/>
    </source>
</evidence>
<feature type="compositionally biased region" description="Polar residues" evidence="8">
    <location>
        <begin position="131"/>
        <end position="140"/>
    </location>
</feature>
<dbReference type="Proteomes" id="UP000800200">
    <property type="component" value="Unassembled WGS sequence"/>
</dbReference>
<gene>
    <name evidence="10" type="ORF">K469DRAFT_744152</name>
</gene>
<dbReference type="PANTHER" id="PTHR24388">
    <property type="entry name" value="ZINC FINGER PROTEIN"/>
    <property type="match status" value="1"/>
</dbReference>
<dbReference type="PROSITE" id="PS50157">
    <property type="entry name" value="ZINC_FINGER_C2H2_2"/>
    <property type="match status" value="3"/>
</dbReference>
<dbReference type="EMBL" id="ML994610">
    <property type="protein sequence ID" value="KAF2195631.1"/>
    <property type="molecule type" value="Genomic_DNA"/>
</dbReference>
<sequence length="279" mass="29735">MTIPFCSGIELGNPGPGPPAIAISEDASSSLRCDYTAPAEWGLGNLSSRPTLAGLSDYSLENADVEACNFSLDSTDILLLSNLLTPPTASSSLSNSGGFDGFENTSEIAHGPHSPRQSSPAPAQEDATLPSVPTSTCPGQASSAPATSTLPAATGSPLRSRVSIDQPAPQFPCSECSARFTSPGQLRTHKNKAHKRYKCKLCPLDYACAKSLREHRQAVHEGIKHVCNTCGRRFAKRSNLKRHSDVIHRLNRQEAINADITGPVVRTRQESGEILELFS</sequence>
<keyword evidence="2" id="KW-0479">Metal-binding</keyword>
<dbReference type="OrthoDB" id="8922241at2759"/>
<dbReference type="SMART" id="SM00355">
    <property type="entry name" value="ZnF_C2H2"/>
    <property type="match status" value="3"/>
</dbReference>
<evidence type="ECO:0000256" key="7">
    <source>
        <dbReference type="PROSITE-ProRule" id="PRU00042"/>
    </source>
</evidence>
<dbReference type="Gene3D" id="3.30.160.60">
    <property type="entry name" value="Classic Zinc Finger"/>
    <property type="match status" value="2"/>
</dbReference>
<dbReference type="GO" id="GO:0005634">
    <property type="term" value="C:nucleus"/>
    <property type="evidence" value="ECO:0007669"/>
    <property type="project" value="UniProtKB-SubCell"/>
</dbReference>
<evidence type="ECO:0000256" key="6">
    <source>
        <dbReference type="ARBA" id="ARBA00023242"/>
    </source>
</evidence>
<evidence type="ECO:0000256" key="4">
    <source>
        <dbReference type="ARBA" id="ARBA00022771"/>
    </source>
</evidence>
<feature type="region of interest" description="Disordered" evidence="8">
    <location>
        <begin position="89"/>
        <end position="164"/>
    </location>
</feature>
<keyword evidence="11" id="KW-1185">Reference proteome</keyword>
<evidence type="ECO:0000256" key="1">
    <source>
        <dbReference type="ARBA" id="ARBA00004123"/>
    </source>
</evidence>
<feature type="domain" description="C2H2-type" evidence="9">
    <location>
        <begin position="171"/>
        <end position="199"/>
    </location>
</feature>
<dbReference type="AlphaFoldDB" id="A0A6A6EWJ5"/>
<proteinExistence type="predicted"/>
<evidence type="ECO:0000259" key="9">
    <source>
        <dbReference type="PROSITE" id="PS50157"/>
    </source>
</evidence>
<dbReference type="SUPFAM" id="SSF57667">
    <property type="entry name" value="beta-beta-alpha zinc fingers"/>
    <property type="match status" value="2"/>
</dbReference>
<dbReference type="Pfam" id="PF00096">
    <property type="entry name" value="zf-C2H2"/>
    <property type="match status" value="1"/>
</dbReference>
<dbReference type="InterPro" id="IPR013087">
    <property type="entry name" value="Znf_C2H2_type"/>
</dbReference>
<dbReference type="InterPro" id="IPR050527">
    <property type="entry name" value="Snail/Krueppel_Znf"/>
</dbReference>
<evidence type="ECO:0000256" key="5">
    <source>
        <dbReference type="ARBA" id="ARBA00022833"/>
    </source>
</evidence>
<reference evidence="10" key="1">
    <citation type="journal article" date="2020" name="Stud. Mycol.">
        <title>101 Dothideomycetes genomes: a test case for predicting lifestyles and emergence of pathogens.</title>
        <authorList>
            <person name="Haridas S."/>
            <person name="Albert R."/>
            <person name="Binder M."/>
            <person name="Bloem J."/>
            <person name="Labutti K."/>
            <person name="Salamov A."/>
            <person name="Andreopoulos B."/>
            <person name="Baker S."/>
            <person name="Barry K."/>
            <person name="Bills G."/>
            <person name="Bluhm B."/>
            <person name="Cannon C."/>
            <person name="Castanera R."/>
            <person name="Culley D."/>
            <person name="Daum C."/>
            <person name="Ezra D."/>
            <person name="Gonzalez J."/>
            <person name="Henrissat B."/>
            <person name="Kuo A."/>
            <person name="Liang C."/>
            <person name="Lipzen A."/>
            <person name="Lutzoni F."/>
            <person name="Magnuson J."/>
            <person name="Mondo S."/>
            <person name="Nolan M."/>
            <person name="Ohm R."/>
            <person name="Pangilinan J."/>
            <person name="Park H.-J."/>
            <person name="Ramirez L."/>
            <person name="Alfaro M."/>
            <person name="Sun H."/>
            <person name="Tritt A."/>
            <person name="Yoshinaga Y."/>
            <person name="Zwiers L.-H."/>
            <person name="Turgeon B."/>
            <person name="Goodwin S."/>
            <person name="Spatafora J."/>
            <person name="Crous P."/>
            <person name="Grigoriev I."/>
        </authorList>
    </citation>
    <scope>NUCLEOTIDE SEQUENCE</scope>
    <source>
        <strain evidence="10">CBS 207.26</strain>
    </source>
</reference>